<evidence type="ECO:0000313" key="3">
    <source>
        <dbReference type="Proteomes" id="UP000076858"/>
    </source>
</evidence>
<dbReference type="AlphaFoldDB" id="A0A164L992"/>
<feature type="compositionally biased region" description="Polar residues" evidence="1">
    <location>
        <begin position="38"/>
        <end position="48"/>
    </location>
</feature>
<comment type="caution">
    <text evidence="2">The sequence shown here is derived from an EMBL/GenBank/DDBJ whole genome shotgun (WGS) entry which is preliminary data.</text>
</comment>
<name>A0A164L992_9CRUS</name>
<gene>
    <name evidence="2" type="ORF">APZ42_033245</name>
</gene>
<accession>A0A164L992</accession>
<organism evidence="2 3">
    <name type="scientific">Daphnia magna</name>
    <dbReference type="NCBI Taxonomy" id="35525"/>
    <lineage>
        <taxon>Eukaryota</taxon>
        <taxon>Metazoa</taxon>
        <taxon>Ecdysozoa</taxon>
        <taxon>Arthropoda</taxon>
        <taxon>Crustacea</taxon>
        <taxon>Branchiopoda</taxon>
        <taxon>Diplostraca</taxon>
        <taxon>Cladocera</taxon>
        <taxon>Anomopoda</taxon>
        <taxon>Daphniidae</taxon>
        <taxon>Daphnia</taxon>
    </lineage>
</organism>
<proteinExistence type="predicted"/>
<evidence type="ECO:0000313" key="2">
    <source>
        <dbReference type="EMBL" id="KZS03906.1"/>
    </source>
</evidence>
<feature type="region of interest" description="Disordered" evidence="1">
    <location>
        <begin position="1"/>
        <end position="57"/>
    </location>
</feature>
<sequence length="57" mass="6627">MPDGCTTHKRFEKIPPRSDVTPFSGALRDQLFSPFDIQRQQQKWTDSSRPFKHPVSP</sequence>
<evidence type="ECO:0000256" key="1">
    <source>
        <dbReference type="SAM" id="MobiDB-lite"/>
    </source>
</evidence>
<reference evidence="2 3" key="1">
    <citation type="submission" date="2016-03" db="EMBL/GenBank/DDBJ databases">
        <title>EvidentialGene: Evidence-directed Construction of Genes on Genomes.</title>
        <authorList>
            <person name="Gilbert D.G."/>
            <person name="Choi J.-H."/>
            <person name="Mockaitis K."/>
            <person name="Colbourne J."/>
            <person name="Pfrender M."/>
        </authorList>
    </citation>
    <scope>NUCLEOTIDE SEQUENCE [LARGE SCALE GENOMIC DNA]</scope>
    <source>
        <strain evidence="2 3">Xinb3</strain>
        <tissue evidence="2">Complete organism</tissue>
    </source>
</reference>
<dbReference type="Proteomes" id="UP000076858">
    <property type="component" value="Unassembled WGS sequence"/>
</dbReference>
<keyword evidence="3" id="KW-1185">Reference proteome</keyword>
<protein>
    <submittedName>
        <fullName evidence="2">Uncharacterized protein</fullName>
    </submittedName>
</protein>
<dbReference type="EMBL" id="LRGB01003163">
    <property type="protein sequence ID" value="KZS03906.1"/>
    <property type="molecule type" value="Genomic_DNA"/>
</dbReference>